<keyword evidence="6 10" id="KW-0028">Amino-acid biosynthesis</keyword>
<dbReference type="InterPro" id="IPR013785">
    <property type="entry name" value="Aldolase_TIM"/>
</dbReference>
<keyword evidence="13" id="KW-1185">Reference proteome</keyword>
<evidence type="ECO:0000256" key="2">
    <source>
        <dbReference type="ARBA" id="ARBA00004664"/>
    </source>
</evidence>
<evidence type="ECO:0000256" key="3">
    <source>
        <dbReference type="ARBA" id="ARBA00007571"/>
    </source>
</evidence>
<evidence type="ECO:0000256" key="7">
    <source>
        <dbReference type="ARBA" id="ARBA00022822"/>
    </source>
</evidence>
<keyword evidence="9 10" id="KW-0413">Isomerase</keyword>
<comment type="catalytic activity">
    <reaction evidence="1 10">
        <text>N-(5-phospho-beta-D-ribosyl)anthranilate = 1-(2-carboxyphenylamino)-1-deoxy-D-ribulose 5-phosphate</text>
        <dbReference type="Rhea" id="RHEA:21540"/>
        <dbReference type="ChEBI" id="CHEBI:18277"/>
        <dbReference type="ChEBI" id="CHEBI:58613"/>
        <dbReference type="EC" id="5.3.1.24"/>
    </reaction>
</comment>
<reference evidence="12 13" key="1">
    <citation type="submission" date="2019-09" db="EMBL/GenBank/DDBJ databases">
        <title>Nitrincola iocasae sp. nov., a bacterium isolated from the sediment collected at a cold seep field in South China Sea.</title>
        <authorList>
            <person name="Zhang H."/>
            <person name="Wang H."/>
            <person name="Li C."/>
        </authorList>
    </citation>
    <scope>NUCLEOTIDE SEQUENCE [LARGE SCALE GENOMIC DNA]</scope>
    <source>
        <strain evidence="12 13">KXZD1103</strain>
    </source>
</reference>
<dbReference type="HAMAP" id="MF_00135">
    <property type="entry name" value="PRAI"/>
    <property type="match status" value="1"/>
</dbReference>
<dbReference type="InterPro" id="IPR044643">
    <property type="entry name" value="TrpF_fam"/>
</dbReference>
<dbReference type="InterPro" id="IPR011060">
    <property type="entry name" value="RibuloseP-bd_barrel"/>
</dbReference>
<dbReference type="Proteomes" id="UP000325606">
    <property type="component" value="Chromosome"/>
</dbReference>
<dbReference type="PANTHER" id="PTHR42894">
    <property type="entry name" value="N-(5'-PHOSPHORIBOSYL)ANTHRANILATE ISOMERASE"/>
    <property type="match status" value="1"/>
</dbReference>
<dbReference type="Pfam" id="PF00697">
    <property type="entry name" value="PRAI"/>
    <property type="match status" value="1"/>
</dbReference>
<dbReference type="AlphaFoldDB" id="A0A5J6LF74"/>
<dbReference type="GO" id="GO:0000162">
    <property type="term" value="P:L-tryptophan biosynthetic process"/>
    <property type="evidence" value="ECO:0007669"/>
    <property type="project" value="UniProtKB-UniRule"/>
</dbReference>
<evidence type="ECO:0000256" key="9">
    <source>
        <dbReference type="ARBA" id="ARBA00023235"/>
    </source>
</evidence>
<dbReference type="EC" id="5.3.1.24" evidence="4 10"/>
<dbReference type="UniPathway" id="UPA00035">
    <property type="reaction ID" value="UER00042"/>
</dbReference>
<dbReference type="FunFam" id="3.20.20.70:FF:000075">
    <property type="entry name" value="Tryptophan biosynthesis protein TRP1"/>
    <property type="match status" value="1"/>
</dbReference>
<organism evidence="12 13">
    <name type="scientific">Nitrincola iocasae</name>
    <dbReference type="NCBI Taxonomy" id="2614693"/>
    <lineage>
        <taxon>Bacteria</taxon>
        <taxon>Pseudomonadati</taxon>
        <taxon>Pseudomonadota</taxon>
        <taxon>Gammaproteobacteria</taxon>
        <taxon>Oceanospirillales</taxon>
        <taxon>Oceanospirillaceae</taxon>
        <taxon>Nitrincola</taxon>
    </lineage>
</organism>
<dbReference type="KEGG" id="nik:F5I99_10955"/>
<evidence type="ECO:0000313" key="12">
    <source>
        <dbReference type="EMBL" id="QEW06986.1"/>
    </source>
</evidence>
<feature type="domain" description="N-(5'phosphoribosyl) anthranilate isomerase (PRAI)" evidence="11">
    <location>
        <begin position="5"/>
        <end position="200"/>
    </location>
</feature>
<sequence>MRTRIKICGITRLEDACCAASLGADALGFVFYSPSPRNISAEQAAGIVAQLPAFVTSTALFVDAERTEIDKVLTLTGIDLLQFHGDEDPVFCESFNRPYIKALRVRNDTDIAAEMARYPSARGILLDAYVPGQPGGTGMTFDWQRIPAELQQRIVLAGGLQPDNVATAIAQVRPLAVDVSGGVEATKGIKDSEKIRRFINEVNRVNSN</sequence>
<gene>
    <name evidence="10" type="primary">trpF</name>
    <name evidence="12" type="ORF">F5I99_10955</name>
</gene>
<evidence type="ECO:0000256" key="6">
    <source>
        <dbReference type="ARBA" id="ARBA00022605"/>
    </source>
</evidence>
<accession>A0A5J6LF74</accession>
<dbReference type="SUPFAM" id="SSF51366">
    <property type="entry name" value="Ribulose-phoshate binding barrel"/>
    <property type="match status" value="1"/>
</dbReference>
<dbReference type="Gene3D" id="3.20.20.70">
    <property type="entry name" value="Aldolase class I"/>
    <property type="match status" value="1"/>
</dbReference>
<name>A0A5J6LF74_9GAMM</name>
<keyword evidence="7 10" id="KW-0822">Tryptophan biosynthesis</keyword>
<comment type="similarity">
    <text evidence="3 10">Belongs to the TrpF family.</text>
</comment>
<dbReference type="InterPro" id="IPR001240">
    <property type="entry name" value="PRAI_dom"/>
</dbReference>
<evidence type="ECO:0000256" key="10">
    <source>
        <dbReference type="HAMAP-Rule" id="MF_00135"/>
    </source>
</evidence>
<dbReference type="NCBIfam" id="NF002299">
    <property type="entry name" value="PRK01222.1-6"/>
    <property type="match status" value="1"/>
</dbReference>
<evidence type="ECO:0000256" key="1">
    <source>
        <dbReference type="ARBA" id="ARBA00001164"/>
    </source>
</evidence>
<evidence type="ECO:0000256" key="4">
    <source>
        <dbReference type="ARBA" id="ARBA00012572"/>
    </source>
</evidence>
<dbReference type="NCBIfam" id="NF002298">
    <property type="entry name" value="PRK01222.1-4"/>
    <property type="match status" value="1"/>
</dbReference>
<comment type="pathway">
    <text evidence="2 10">Amino-acid biosynthesis; L-tryptophan biosynthesis; L-tryptophan from chorismate: step 3/5.</text>
</comment>
<dbReference type="RefSeq" id="WP_151055957.1">
    <property type="nucleotide sequence ID" value="NZ_CP044222.1"/>
</dbReference>
<evidence type="ECO:0000256" key="5">
    <source>
        <dbReference type="ARBA" id="ARBA00022272"/>
    </source>
</evidence>
<dbReference type="EMBL" id="CP044222">
    <property type="protein sequence ID" value="QEW06986.1"/>
    <property type="molecule type" value="Genomic_DNA"/>
</dbReference>
<keyword evidence="8 10" id="KW-0057">Aromatic amino acid biosynthesis</keyword>
<proteinExistence type="inferred from homology"/>
<dbReference type="PANTHER" id="PTHR42894:SF1">
    <property type="entry name" value="N-(5'-PHOSPHORIBOSYL)ANTHRANILATE ISOMERASE"/>
    <property type="match status" value="1"/>
</dbReference>
<dbReference type="CDD" id="cd00405">
    <property type="entry name" value="PRAI"/>
    <property type="match status" value="1"/>
</dbReference>
<evidence type="ECO:0000259" key="11">
    <source>
        <dbReference type="Pfam" id="PF00697"/>
    </source>
</evidence>
<dbReference type="GO" id="GO:0004640">
    <property type="term" value="F:phosphoribosylanthranilate isomerase activity"/>
    <property type="evidence" value="ECO:0007669"/>
    <property type="project" value="UniProtKB-UniRule"/>
</dbReference>
<evidence type="ECO:0000313" key="13">
    <source>
        <dbReference type="Proteomes" id="UP000325606"/>
    </source>
</evidence>
<evidence type="ECO:0000256" key="8">
    <source>
        <dbReference type="ARBA" id="ARBA00023141"/>
    </source>
</evidence>
<protein>
    <recommendedName>
        <fullName evidence="5 10">N-(5'-phosphoribosyl)anthranilate isomerase</fullName>
        <shortName evidence="10">PRAI</shortName>
        <ecNumber evidence="4 10">5.3.1.24</ecNumber>
    </recommendedName>
</protein>